<protein>
    <submittedName>
        <fullName evidence="2">Uncharacterized protein</fullName>
    </submittedName>
</protein>
<sequence length="174" mass="17413">MKANGLILIALFIATTAFAQNAATKHDLQAKANASAGVDAGMNNQGGSAGANVSSAAEMRSAAGVTQERLQTGLNAQGTAEYKQEGAVAGNPKTGVAIGEEVKGSVESGLHTGRETGSHLHAQAVKEAKQVGRQIKNVGADASINAAAGNSLKIKTVPVKVNTLTTAGAGVRIL</sequence>
<comment type="caution">
    <text evidence="2">The sequence shown here is derived from an EMBL/GenBank/DDBJ whole genome shotgun (WGS) entry which is preliminary data.</text>
</comment>
<name>A0A562TCC9_CHIJA</name>
<feature type="chain" id="PRO_5021973743" evidence="1">
    <location>
        <begin position="20"/>
        <end position="174"/>
    </location>
</feature>
<accession>A0A562TCC9</accession>
<dbReference type="AlphaFoldDB" id="A0A562TCC9"/>
<keyword evidence="3" id="KW-1185">Reference proteome</keyword>
<evidence type="ECO:0000313" key="3">
    <source>
        <dbReference type="Proteomes" id="UP000316778"/>
    </source>
</evidence>
<organism evidence="2 3">
    <name type="scientific">Chitinophaga japonensis</name>
    <name type="common">Flexibacter japonensis</name>
    <dbReference type="NCBI Taxonomy" id="104662"/>
    <lineage>
        <taxon>Bacteria</taxon>
        <taxon>Pseudomonadati</taxon>
        <taxon>Bacteroidota</taxon>
        <taxon>Chitinophagia</taxon>
        <taxon>Chitinophagales</taxon>
        <taxon>Chitinophagaceae</taxon>
        <taxon>Chitinophaga</taxon>
    </lineage>
</organism>
<feature type="signal peptide" evidence="1">
    <location>
        <begin position="1"/>
        <end position="19"/>
    </location>
</feature>
<evidence type="ECO:0000256" key="1">
    <source>
        <dbReference type="SAM" id="SignalP"/>
    </source>
</evidence>
<evidence type="ECO:0000313" key="2">
    <source>
        <dbReference type="EMBL" id="TWI90938.1"/>
    </source>
</evidence>
<proteinExistence type="predicted"/>
<dbReference type="EMBL" id="VLLG01000002">
    <property type="protein sequence ID" value="TWI90938.1"/>
    <property type="molecule type" value="Genomic_DNA"/>
</dbReference>
<reference evidence="2 3" key="1">
    <citation type="journal article" date="2013" name="Stand. Genomic Sci.">
        <title>Genomic Encyclopedia of Type Strains, Phase I: The one thousand microbial genomes (KMG-I) project.</title>
        <authorList>
            <person name="Kyrpides N.C."/>
            <person name="Woyke T."/>
            <person name="Eisen J.A."/>
            <person name="Garrity G."/>
            <person name="Lilburn T.G."/>
            <person name="Beck B.J."/>
            <person name="Whitman W.B."/>
            <person name="Hugenholtz P."/>
            <person name="Klenk H.P."/>
        </authorList>
    </citation>
    <scope>NUCLEOTIDE SEQUENCE [LARGE SCALE GENOMIC DNA]</scope>
    <source>
        <strain evidence="2 3">DSM 13484</strain>
    </source>
</reference>
<dbReference type="RefSeq" id="WP_145710117.1">
    <property type="nucleotide sequence ID" value="NZ_BAAAFY010000001.1"/>
</dbReference>
<gene>
    <name evidence="2" type="ORF">LX66_0299</name>
</gene>
<dbReference type="Proteomes" id="UP000316778">
    <property type="component" value="Unassembled WGS sequence"/>
</dbReference>
<keyword evidence="1" id="KW-0732">Signal</keyword>